<dbReference type="Pfam" id="PF00154">
    <property type="entry name" value="RecA_N"/>
    <property type="match status" value="1"/>
</dbReference>
<dbReference type="PROSITE" id="PS50163">
    <property type="entry name" value="RECA_3"/>
    <property type="match status" value="1"/>
</dbReference>
<reference evidence="7" key="1">
    <citation type="submission" date="2020-04" db="EMBL/GenBank/DDBJ databases">
        <authorList>
            <person name="Chiriac C."/>
            <person name="Salcher M."/>
            <person name="Ghai R."/>
            <person name="Kavagutti S V."/>
        </authorList>
    </citation>
    <scope>NUCLEOTIDE SEQUENCE</scope>
</reference>
<dbReference type="EMBL" id="LR796651">
    <property type="protein sequence ID" value="CAB4157274.1"/>
    <property type="molecule type" value="Genomic_DNA"/>
</dbReference>
<sequence>MVVTIEDVLAQLNPKLRKTVMAGDTIPATQYAATPSFGLNKALNGGLPYGRQVLIWGSKSSAKSSLCLQMIGLAQKEGKVCAWIDAEMSYDKAWAEKLGVDTSKLIVSQCRTINEMVDIGTSLMNAGVDMVVVDSITSLLPAIYFEKDSDELKQLENTKQIGAESRDFSNAWKMINYANNKVKPTLFVLISQSRNNISAMYTSQQPTGGQATKFYSSTVIKLFSSESDNQAIKGKINVGDKLIEEKIGRKVRWELQFSKTSPGFQNGEYDFYFRGDNVGIDAIGDLVDTAELAGLVTRTGAWYQLEDGTKVQGREGFINRVKEDLDLQDSLKSKLLNG</sequence>
<dbReference type="GO" id="GO:0008094">
    <property type="term" value="F:ATP-dependent activity, acting on DNA"/>
    <property type="evidence" value="ECO:0007669"/>
    <property type="project" value="InterPro"/>
</dbReference>
<dbReference type="InterPro" id="IPR049428">
    <property type="entry name" value="RecA-like_N"/>
</dbReference>
<dbReference type="PANTHER" id="PTHR45900">
    <property type="entry name" value="RECA"/>
    <property type="match status" value="1"/>
</dbReference>
<dbReference type="Gene3D" id="3.30.250.10">
    <property type="entry name" value="RecA protein, C-terminal domain"/>
    <property type="match status" value="1"/>
</dbReference>
<evidence type="ECO:0000313" key="7">
    <source>
        <dbReference type="EMBL" id="CAB4157274.1"/>
    </source>
</evidence>
<comment type="similarity">
    <text evidence="1">Belongs to the RecA family.</text>
</comment>
<dbReference type="InterPro" id="IPR013765">
    <property type="entry name" value="DNA_recomb/repair_RecA"/>
</dbReference>
<evidence type="ECO:0000256" key="1">
    <source>
        <dbReference type="ARBA" id="ARBA00009391"/>
    </source>
</evidence>
<evidence type="ECO:0000259" key="6">
    <source>
        <dbReference type="PROSITE" id="PS50163"/>
    </source>
</evidence>
<evidence type="ECO:0000256" key="2">
    <source>
        <dbReference type="ARBA" id="ARBA00022741"/>
    </source>
</evidence>
<evidence type="ECO:0000256" key="4">
    <source>
        <dbReference type="ARBA" id="ARBA00023125"/>
    </source>
</evidence>
<dbReference type="InterPro" id="IPR020587">
    <property type="entry name" value="RecA_monomer-monomer_interface"/>
</dbReference>
<dbReference type="GO" id="GO:0003697">
    <property type="term" value="F:single-stranded DNA binding"/>
    <property type="evidence" value="ECO:0007669"/>
    <property type="project" value="InterPro"/>
</dbReference>
<feature type="domain" description="RecA family profile 2" evidence="6">
    <location>
        <begin position="204"/>
        <end position="285"/>
    </location>
</feature>
<dbReference type="GO" id="GO:0005524">
    <property type="term" value="F:ATP binding"/>
    <property type="evidence" value="ECO:0007669"/>
    <property type="project" value="UniProtKB-KW"/>
</dbReference>
<dbReference type="InterPro" id="IPR027417">
    <property type="entry name" value="P-loop_NTPase"/>
</dbReference>
<dbReference type="GO" id="GO:0006281">
    <property type="term" value="P:DNA repair"/>
    <property type="evidence" value="ECO:0007669"/>
    <property type="project" value="InterPro"/>
</dbReference>
<dbReference type="InterPro" id="IPR023400">
    <property type="entry name" value="RecA_C_sf"/>
</dbReference>
<dbReference type="SUPFAM" id="SSF52540">
    <property type="entry name" value="P-loop containing nucleoside triphosphate hydrolases"/>
    <property type="match status" value="1"/>
</dbReference>
<evidence type="ECO:0000256" key="5">
    <source>
        <dbReference type="ARBA" id="ARBA00023172"/>
    </source>
</evidence>
<keyword evidence="4" id="KW-0238">DNA-binding</keyword>
<dbReference type="GO" id="GO:0006310">
    <property type="term" value="P:DNA recombination"/>
    <property type="evidence" value="ECO:0007669"/>
    <property type="project" value="UniProtKB-KW"/>
</dbReference>
<evidence type="ECO:0000256" key="3">
    <source>
        <dbReference type="ARBA" id="ARBA00022840"/>
    </source>
</evidence>
<organism evidence="7">
    <name type="scientific">uncultured Caudovirales phage</name>
    <dbReference type="NCBI Taxonomy" id="2100421"/>
    <lineage>
        <taxon>Viruses</taxon>
        <taxon>Duplodnaviria</taxon>
        <taxon>Heunggongvirae</taxon>
        <taxon>Uroviricota</taxon>
        <taxon>Caudoviricetes</taxon>
        <taxon>Peduoviridae</taxon>
        <taxon>Maltschvirus</taxon>
        <taxon>Maltschvirus maltsch</taxon>
    </lineage>
</organism>
<name>A0A6J5NPT4_9CAUD</name>
<dbReference type="InterPro" id="IPR049261">
    <property type="entry name" value="RecA-like_C"/>
</dbReference>
<proteinExistence type="inferred from homology"/>
<keyword evidence="5" id="KW-0233">DNA recombination</keyword>
<keyword evidence="3" id="KW-0067">ATP-binding</keyword>
<dbReference type="PANTHER" id="PTHR45900:SF1">
    <property type="entry name" value="MITOCHONDRIAL DNA REPAIR PROTEIN RECA HOMOLOG-RELATED"/>
    <property type="match status" value="1"/>
</dbReference>
<keyword evidence="2" id="KW-0547">Nucleotide-binding</keyword>
<dbReference type="SUPFAM" id="SSF54752">
    <property type="entry name" value="RecA protein, C-terminal domain"/>
    <property type="match status" value="1"/>
</dbReference>
<accession>A0A6J5NPT4</accession>
<gene>
    <name evidence="7" type="ORF">UFOVP694_13</name>
</gene>
<dbReference type="PRINTS" id="PR00142">
    <property type="entry name" value="RECA"/>
</dbReference>
<dbReference type="Gene3D" id="3.40.50.300">
    <property type="entry name" value="P-loop containing nucleotide triphosphate hydrolases"/>
    <property type="match status" value="1"/>
</dbReference>
<protein>
    <submittedName>
        <fullName evidence="7">RecA RecA/RadA recombinase</fullName>
    </submittedName>
</protein>
<dbReference type="Pfam" id="PF21096">
    <property type="entry name" value="RecA_C"/>
    <property type="match status" value="1"/>
</dbReference>